<dbReference type="InterPro" id="IPR044560">
    <property type="entry name" value="MOase"/>
</dbReference>
<accession>A0A835TJJ4</accession>
<keyword evidence="1" id="KW-0560">Oxidoreductase</keyword>
<dbReference type="SUPFAM" id="SSF51905">
    <property type="entry name" value="FAD/NAD(P)-binding domain"/>
    <property type="match status" value="1"/>
</dbReference>
<dbReference type="PANTHER" id="PTHR45934">
    <property type="entry name" value="FAD/NAD(P)-BINDING OXIDOREDUCTASE FAMILY PROTEIN"/>
    <property type="match status" value="1"/>
</dbReference>
<dbReference type="PANTHER" id="PTHR45934:SF9">
    <property type="entry name" value="FAD_NAD(P)-BINDING OXIDOREDUCTASE FAMILY PROTEIN"/>
    <property type="match status" value="1"/>
</dbReference>
<dbReference type="Gene3D" id="3.50.50.60">
    <property type="entry name" value="FAD/NAD(P)-binding domain"/>
    <property type="match status" value="1"/>
</dbReference>
<dbReference type="InterPro" id="IPR036188">
    <property type="entry name" value="FAD/NAD-bd_sf"/>
</dbReference>
<evidence type="ECO:0000256" key="4">
    <source>
        <dbReference type="SAM" id="MobiDB-lite"/>
    </source>
</evidence>
<organism evidence="6 7">
    <name type="scientific">Chlamydomonas incerta</name>
    <dbReference type="NCBI Taxonomy" id="51695"/>
    <lineage>
        <taxon>Eukaryota</taxon>
        <taxon>Viridiplantae</taxon>
        <taxon>Chlorophyta</taxon>
        <taxon>core chlorophytes</taxon>
        <taxon>Chlorophyceae</taxon>
        <taxon>CS clade</taxon>
        <taxon>Chlamydomonadales</taxon>
        <taxon>Chlamydomonadaceae</taxon>
        <taxon>Chlamydomonas</taxon>
    </lineage>
</organism>
<feature type="domain" description="FAD-binding" evidence="5">
    <location>
        <begin position="48"/>
        <end position="402"/>
    </location>
</feature>
<evidence type="ECO:0000256" key="1">
    <source>
        <dbReference type="ARBA" id="ARBA00023002"/>
    </source>
</evidence>
<name>A0A835TJJ4_CHLIN</name>
<dbReference type="GO" id="GO:0004497">
    <property type="term" value="F:monooxygenase activity"/>
    <property type="evidence" value="ECO:0007669"/>
    <property type="project" value="UniProtKB-KW"/>
</dbReference>
<feature type="region of interest" description="Disordered" evidence="4">
    <location>
        <begin position="1"/>
        <end position="24"/>
    </location>
</feature>
<dbReference type="OrthoDB" id="655030at2759"/>
<evidence type="ECO:0000313" key="7">
    <source>
        <dbReference type="Proteomes" id="UP000650467"/>
    </source>
</evidence>
<proteinExistence type="inferred from homology"/>
<comment type="caution">
    <text evidence="6">The sequence shown here is derived from an EMBL/GenBank/DDBJ whole genome shotgun (WGS) entry which is preliminary data.</text>
</comment>
<evidence type="ECO:0000259" key="5">
    <source>
        <dbReference type="Pfam" id="PF01494"/>
    </source>
</evidence>
<dbReference type="GO" id="GO:0071949">
    <property type="term" value="F:FAD binding"/>
    <property type="evidence" value="ECO:0007669"/>
    <property type="project" value="InterPro"/>
</dbReference>
<sequence length="476" mass="49131">MLVRHQHARAPSGGRATGPSRARVQHQRAASVVAPGALPASKSTWGEPVIVAGAGIAGLAVAVALSKVGVPVRVYERGPGLRQEGAAIGLWSNAWRALEELGAAEALRPGHLLLNRVELCSSGGELLRGFDLSECDVGPTGLEFRGVRRAALLQALYDCLPADTVCFDTGVEEVLGEQGVSAAASTSGSSSSSSSSSGVTVRLANGQTVQGSCLVGADGVRSAVARHLQLPATNYGGYVALRGVAEFPSPPSTAASSATPAGGPGLPLNTIRQIWGAGTRAGLYPVTPSCYYWYTCFNADEAAADAPPDTPEARRATALAAVKGWAWAVEECIRRTPPEDITWSRISDRWTAGAFGRGAVTLAGDAAHPMTPNLGQGGCVALEDAVVLGRSLGALAAEQRGPGPVPAGAVAAALRGYEAERSRRCLPLTVRSNLMGQALQIPLAPVVAVRNAFVKAAFQPGHFLDHTAYDCGRLQQ</sequence>
<dbReference type="Pfam" id="PF01494">
    <property type="entry name" value="FAD_binding_3"/>
    <property type="match status" value="1"/>
</dbReference>
<comment type="similarity">
    <text evidence="3">Belongs to the 3-hydroxybenzoate 6-hydroxylase family.</text>
</comment>
<dbReference type="Proteomes" id="UP000650467">
    <property type="component" value="Unassembled WGS sequence"/>
</dbReference>
<keyword evidence="7" id="KW-1185">Reference proteome</keyword>
<dbReference type="PRINTS" id="PR00420">
    <property type="entry name" value="RNGMNOXGNASE"/>
</dbReference>
<evidence type="ECO:0000313" key="6">
    <source>
        <dbReference type="EMBL" id="KAG2441649.1"/>
    </source>
</evidence>
<evidence type="ECO:0000256" key="2">
    <source>
        <dbReference type="ARBA" id="ARBA00023033"/>
    </source>
</evidence>
<keyword evidence="2" id="KW-0503">Monooxygenase</keyword>
<evidence type="ECO:0000256" key="3">
    <source>
        <dbReference type="ARBA" id="ARBA00024018"/>
    </source>
</evidence>
<reference evidence="6" key="1">
    <citation type="journal article" date="2020" name="bioRxiv">
        <title>Comparative genomics of Chlamydomonas.</title>
        <authorList>
            <person name="Craig R.J."/>
            <person name="Hasan A.R."/>
            <person name="Ness R.W."/>
            <person name="Keightley P.D."/>
        </authorList>
    </citation>
    <scope>NUCLEOTIDE SEQUENCE</scope>
    <source>
        <strain evidence="6">SAG 7.73</strain>
    </source>
</reference>
<dbReference type="AlphaFoldDB" id="A0A835TJJ4"/>
<dbReference type="InterPro" id="IPR002938">
    <property type="entry name" value="FAD-bd"/>
</dbReference>
<protein>
    <recommendedName>
        <fullName evidence="5">FAD-binding domain-containing protein</fullName>
    </recommendedName>
</protein>
<dbReference type="EMBL" id="JAEHOC010000005">
    <property type="protein sequence ID" value="KAG2441649.1"/>
    <property type="molecule type" value="Genomic_DNA"/>
</dbReference>
<gene>
    <name evidence="6" type="ORF">HXX76_003267</name>
</gene>